<protein>
    <submittedName>
        <fullName evidence="2">Uncharacterized protein</fullName>
    </submittedName>
</protein>
<feature type="compositionally biased region" description="Basic and acidic residues" evidence="1">
    <location>
        <begin position="62"/>
        <end position="118"/>
    </location>
</feature>
<accession>A0AAE1EG08</accession>
<name>A0AAE1EG08_PETCI</name>
<keyword evidence="3" id="KW-1185">Reference proteome</keyword>
<reference evidence="2" key="1">
    <citation type="submission" date="2023-10" db="EMBL/GenBank/DDBJ databases">
        <title>Genome assemblies of two species of porcelain crab, Petrolisthes cinctipes and Petrolisthes manimaculis (Anomura: Porcellanidae).</title>
        <authorList>
            <person name="Angst P."/>
        </authorList>
    </citation>
    <scope>NUCLEOTIDE SEQUENCE</scope>
    <source>
        <strain evidence="2">PB745_01</strain>
        <tissue evidence="2">Gill</tissue>
    </source>
</reference>
<evidence type="ECO:0000313" key="3">
    <source>
        <dbReference type="Proteomes" id="UP001286313"/>
    </source>
</evidence>
<dbReference type="EMBL" id="JAWQEG010008144">
    <property type="protein sequence ID" value="KAK3850904.1"/>
    <property type="molecule type" value="Genomic_DNA"/>
</dbReference>
<gene>
    <name evidence="2" type="ORF">Pcinc_042413</name>
</gene>
<feature type="region of interest" description="Disordered" evidence="1">
    <location>
        <begin position="1"/>
        <end position="118"/>
    </location>
</feature>
<dbReference type="Proteomes" id="UP001286313">
    <property type="component" value="Unassembled WGS sequence"/>
</dbReference>
<dbReference type="AlphaFoldDB" id="A0AAE1EG08"/>
<comment type="caution">
    <text evidence="2">The sequence shown here is derived from an EMBL/GenBank/DDBJ whole genome shotgun (WGS) entry which is preliminary data.</text>
</comment>
<evidence type="ECO:0000313" key="2">
    <source>
        <dbReference type="EMBL" id="KAK3850904.1"/>
    </source>
</evidence>
<organism evidence="2 3">
    <name type="scientific">Petrolisthes cinctipes</name>
    <name type="common">Flat porcelain crab</name>
    <dbReference type="NCBI Taxonomy" id="88211"/>
    <lineage>
        <taxon>Eukaryota</taxon>
        <taxon>Metazoa</taxon>
        <taxon>Ecdysozoa</taxon>
        <taxon>Arthropoda</taxon>
        <taxon>Crustacea</taxon>
        <taxon>Multicrustacea</taxon>
        <taxon>Malacostraca</taxon>
        <taxon>Eumalacostraca</taxon>
        <taxon>Eucarida</taxon>
        <taxon>Decapoda</taxon>
        <taxon>Pleocyemata</taxon>
        <taxon>Anomura</taxon>
        <taxon>Galatheoidea</taxon>
        <taxon>Porcellanidae</taxon>
        <taxon>Petrolisthes</taxon>
    </lineage>
</organism>
<proteinExistence type="predicted"/>
<evidence type="ECO:0000256" key="1">
    <source>
        <dbReference type="SAM" id="MobiDB-lite"/>
    </source>
</evidence>
<sequence>MAVCMRRESQSAGKRREKDGERAKEGKTSTRRKESVQDHEGNKEGRRDNVRGRDINKRKRLGRGDNEGGRDNTTKEIRRGGEILREEGTSTLRELRKGGGIYRGRERHQQEEEIREGR</sequence>
<feature type="compositionally biased region" description="Basic and acidic residues" evidence="1">
    <location>
        <begin position="1"/>
        <end position="55"/>
    </location>
</feature>